<evidence type="ECO:0000256" key="7">
    <source>
        <dbReference type="RuleBase" id="RU000562"/>
    </source>
</evidence>
<dbReference type="InterPro" id="IPR018258">
    <property type="entry name" value="Ribosomal_bL21_CS"/>
</dbReference>
<name>A0A2U8DF07_9GAMM</name>
<keyword evidence="4 6" id="KW-0689">Ribosomal protein</keyword>
<dbReference type="GO" id="GO:0003735">
    <property type="term" value="F:structural constituent of ribosome"/>
    <property type="evidence" value="ECO:0007669"/>
    <property type="project" value="InterPro"/>
</dbReference>
<dbReference type="GO" id="GO:1990904">
    <property type="term" value="C:ribonucleoprotein complex"/>
    <property type="evidence" value="ECO:0007669"/>
    <property type="project" value="UniProtKB-KW"/>
</dbReference>
<evidence type="ECO:0000256" key="2">
    <source>
        <dbReference type="ARBA" id="ARBA00022730"/>
    </source>
</evidence>
<dbReference type="RefSeq" id="WP_158341180.1">
    <property type="nucleotide sequence ID" value="NZ_CP029161.1"/>
</dbReference>
<dbReference type="PANTHER" id="PTHR21349:SF0">
    <property type="entry name" value="LARGE RIBOSOMAL SUBUNIT PROTEIN BL21M"/>
    <property type="match status" value="1"/>
</dbReference>
<dbReference type="GO" id="GO:0005840">
    <property type="term" value="C:ribosome"/>
    <property type="evidence" value="ECO:0007669"/>
    <property type="project" value="UniProtKB-KW"/>
</dbReference>
<evidence type="ECO:0000256" key="5">
    <source>
        <dbReference type="ARBA" id="ARBA00023274"/>
    </source>
</evidence>
<dbReference type="AlphaFoldDB" id="A0A2U8DF07"/>
<dbReference type="GO" id="GO:0005737">
    <property type="term" value="C:cytoplasm"/>
    <property type="evidence" value="ECO:0007669"/>
    <property type="project" value="UniProtKB-ARBA"/>
</dbReference>
<organism evidence="8 9">
    <name type="scientific">Buchnera aphidicola</name>
    <name type="common">Melanaphis sacchari</name>
    <dbReference type="NCBI Taxonomy" id="2173854"/>
    <lineage>
        <taxon>Bacteria</taxon>
        <taxon>Pseudomonadati</taxon>
        <taxon>Pseudomonadota</taxon>
        <taxon>Gammaproteobacteria</taxon>
        <taxon>Enterobacterales</taxon>
        <taxon>Erwiniaceae</taxon>
        <taxon>Buchnera</taxon>
    </lineage>
</organism>
<keyword evidence="5 6" id="KW-0687">Ribonucleoprotein</keyword>
<sequence>MYAVFISGGKQYRVRKNQTIQLEKLKKLPGETIEFNDILMISDKNLVKIGNPFLLKSTVEGYIESHVKSKKIKIIKFHRRKHYKKQQGHRQNFTNVKIIKINYHNEE</sequence>
<dbReference type="HAMAP" id="MF_01363">
    <property type="entry name" value="Ribosomal_bL21"/>
    <property type="match status" value="1"/>
</dbReference>
<dbReference type="Pfam" id="PF00829">
    <property type="entry name" value="Ribosomal_L21p"/>
    <property type="match status" value="1"/>
</dbReference>
<gene>
    <name evidence="6 8" type="primary">rplU</name>
    <name evidence="8" type="ORF">DD681_01110</name>
</gene>
<dbReference type="GO" id="GO:0019843">
    <property type="term" value="F:rRNA binding"/>
    <property type="evidence" value="ECO:0007669"/>
    <property type="project" value="UniProtKB-UniRule"/>
</dbReference>
<evidence type="ECO:0000256" key="3">
    <source>
        <dbReference type="ARBA" id="ARBA00022884"/>
    </source>
</evidence>
<dbReference type="InterPro" id="IPR028909">
    <property type="entry name" value="bL21-like"/>
</dbReference>
<comment type="function">
    <text evidence="6 7">This protein binds to 23S rRNA in the presence of protein L20.</text>
</comment>
<dbReference type="SUPFAM" id="SSF141091">
    <property type="entry name" value="L21p-like"/>
    <property type="match status" value="1"/>
</dbReference>
<evidence type="ECO:0000313" key="9">
    <source>
        <dbReference type="Proteomes" id="UP000244884"/>
    </source>
</evidence>
<dbReference type="NCBIfam" id="TIGR00061">
    <property type="entry name" value="L21"/>
    <property type="match status" value="1"/>
</dbReference>
<dbReference type="GO" id="GO:0006412">
    <property type="term" value="P:translation"/>
    <property type="evidence" value="ECO:0007669"/>
    <property type="project" value="UniProtKB-UniRule"/>
</dbReference>
<keyword evidence="2 6" id="KW-0699">rRNA-binding</keyword>
<dbReference type="Proteomes" id="UP000244884">
    <property type="component" value="Chromosome"/>
</dbReference>
<dbReference type="OrthoDB" id="9813334at2"/>
<evidence type="ECO:0000256" key="6">
    <source>
        <dbReference type="HAMAP-Rule" id="MF_01363"/>
    </source>
</evidence>
<accession>A0A2U8DF07</accession>
<proteinExistence type="inferred from homology"/>
<comment type="similarity">
    <text evidence="1 6 7">Belongs to the bacterial ribosomal protein bL21 family.</text>
</comment>
<evidence type="ECO:0000256" key="1">
    <source>
        <dbReference type="ARBA" id="ARBA00008563"/>
    </source>
</evidence>
<dbReference type="EMBL" id="CP029161">
    <property type="protein sequence ID" value="AWH90409.1"/>
    <property type="molecule type" value="Genomic_DNA"/>
</dbReference>
<dbReference type="PANTHER" id="PTHR21349">
    <property type="entry name" value="50S RIBOSOMAL PROTEIN L21"/>
    <property type="match status" value="1"/>
</dbReference>
<protein>
    <recommendedName>
        <fullName evidence="6">Large ribosomal subunit protein bL21</fullName>
    </recommendedName>
</protein>
<dbReference type="PROSITE" id="PS01169">
    <property type="entry name" value="RIBOSOMAL_L21"/>
    <property type="match status" value="1"/>
</dbReference>
<evidence type="ECO:0000313" key="8">
    <source>
        <dbReference type="EMBL" id="AWH90409.1"/>
    </source>
</evidence>
<reference evidence="8 9" key="1">
    <citation type="submission" date="2018-04" db="EMBL/GenBank/DDBJ databases">
        <title>Genome sequence of Buchnera aphidicola from Melaphis sacchari.</title>
        <authorList>
            <person name="Geib S.M."/>
            <person name="Palmer N.A."/>
            <person name="Sattler S.E."/>
            <person name="Sarath G."/>
        </authorList>
    </citation>
    <scope>NUCLEOTIDE SEQUENCE [LARGE SCALE GENOMIC DNA]</scope>
    <source>
        <strain evidence="8 9">LSU</strain>
    </source>
</reference>
<dbReference type="InterPro" id="IPR001787">
    <property type="entry name" value="Ribosomal_bL21"/>
</dbReference>
<evidence type="ECO:0000256" key="4">
    <source>
        <dbReference type="ARBA" id="ARBA00022980"/>
    </source>
</evidence>
<keyword evidence="3 6" id="KW-0694">RNA-binding</keyword>
<comment type="subunit">
    <text evidence="6">Part of the 50S ribosomal subunit. Contacts protein L20.</text>
</comment>
<dbReference type="InterPro" id="IPR036164">
    <property type="entry name" value="bL21-like_sf"/>
</dbReference>